<proteinExistence type="predicted"/>
<name>A0A2A2LT44_9BILA</name>
<dbReference type="InterPro" id="IPR052954">
    <property type="entry name" value="GPCR-Ligand_Int"/>
</dbReference>
<protein>
    <recommendedName>
        <fullName evidence="4">G-protein coupled receptors family 1 profile domain-containing protein</fullName>
    </recommendedName>
</protein>
<comment type="caution">
    <text evidence="2">The sequence shown here is derived from an EMBL/GenBank/DDBJ whole genome shotgun (WGS) entry which is preliminary data.</text>
</comment>
<dbReference type="SUPFAM" id="SSF81321">
    <property type="entry name" value="Family A G protein-coupled receptor-like"/>
    <property type="match status" value="1"/>
</dbReference>
<dbReference type="Gene3D" id="1.20.1070.10">
    <property type="entry name" value="Rhodopsin 7-helix transmembrane proteins"/>
    <property type="match status" value="1"/>
</dbReference>
<dbReference type="EMBL" id="LIAE01006467">
    <property type="protein sequence ID" value="PAV89215.1"/>
    <property type="molecule type" value="Genomic_DNA"/>
</dbReference>
<organism evidence="2 3">
    <name type="scientific">Diploscapter pachys</name>
    <dbReference type="NCBI Taxonomy" id="2018661"/>
    <lineage>
        <taxon>Eukaryota</taxon>
        <taxon>Metazoa</taxon>
        <taxon>Ecdysozoa</taxon>
        <taxon>Nematoda</taxon>
        <taxon>Chromadorea</taxon>
        <taxon>Rhabditida</taxon>
        <taxon>Rhabditina</taxon>
        <taxon>Rhabditomorpha</taxon>
        <taxon>Rhabditoidea</taxon>
        <taxon>Rhabditidae</taxon>
        <taxon>Diploscapter</taxon>
    </lineage>
</organism>
<keyword evidence="3" id="KW-1185">Reference proteome</keyword>
<keyword evidence="1" id="KW-1133">Transmembrane helix</keyword>
<evidence type="ECO:0000313" key="2">
    <source>
        <dbReference type="EMBL" id="PAV89215.1"/>
    </source>
</evidence>
<dbReference type="Proteomes" id="UP000218231">
    <property type="component" value="Unassembled WGS sequence"/>
</dbReference>
<accession>A0A2A2LT44</accession>
<feature type="transmembrane region" description="Helical" evidence="1">
    <location>
        <begin position="32"/>
        <end position="58"/>
    </location>
</feature>
<feature type="transmembrane region" description="Helical" evidence="1">
    <location>
        <begin position="79"/>
        <end position="98"/>
    </location>
</feature>
<keyword evidence="1" id="KW-0472">Membrane</keyword>
<evidence type="ECO:0000256" key="1">
    <source>
        <dbReference type="SAM" id="Phobius"/>
    </source>
</evidence>
<evidence type="ECO:0008006" key="4">
    <source>
        <dbReference type="Google" id="ProtNLM"/>
    </source>
</evidence>
<dbReference type="AlphaFoldDB" id="A0A2A2LT44"/>
<dbReference type="OrthoDB" id="5853881at2759"/>
<reference evidence="2 3" key="1">
    <citation type="journal article" date="2017" name="Curr. Biol.">
        <title>Genome architecture and evolution of a unichromosomal asexual nematode.</title>
        <authorList>
            <person name="Fradin H."/>
            <person name="Zegar C."/>
            <person name="Gutwein M."/>
            <person name="Lucas J."/>
            <person name="Kovtun M."/>
            <person name="Corcoran D."/>
            <person name="Baugh L.R."/>
            <person name="Kiontke K."/>
            <person name="Gunsalus K."/>
            <person name="Fitch D.H."/>
            <person name="Piano F."/>
        </authorList>
    </citation>
    <scope>NUCLEOTIDE SEQUENCE [LARGE SCALE GENOMIC DNA]</scope>
    <source>
        <strain evidence="2">PF1309</strain>
    </source>
</reference>
<feature type="transmembrane region" description="Helical" evidence="1">
    <location>
        <begin position="187"/>
        <end position="205"/>
    </location>
</feature>
<gene>
    <name evidence="2" type="ORF">WR25_03613</name>
</gene>
<dbReference type="PANTHER" id="PTHR46641:SF10">
    <property type="entry name" value="G-PROTEIN COUPLED RECEPTORS FAMILY 1 PROFILE DOMAIN-CONTAINING PROTEIN"/>
    <property type="match status" value="1"/>
</dbReference>
<evidence type="ECO:0000313" key="3">
    <source>
        <dbReference type="Proteomes" id="UP000218231"/>
    </source>
</evidence>
<feature type="transmembrane region" description="Helical" evidence="1">
    <location>
        <begin position="7"/>
        <end position="26"/>
    </location>
</feature>
<keyword evidence="1" id="KW-0812">Transmembrane</keyword>
<feature type="transmembrane region" description="Helical" evidence="1">
    <location>
        <begin position="147"/>
        <end position="166"/>
    </location>
</feature>
<sequence>MICVWDSLYLISCLVTYCLPSIFYSVTPIYGLISYVLFVVQPFASFCVSCTIWQIFAITLERYWAVTAPLEQRTRKAKFAVGWICVSIVLGAFAINLLPIPFESELVPCIEMPLRGEKGSRVHTLFKPYMGEESRMYRFIVHFFPDLIFRAPLPIIIIGILTVKTIQVCNQRNVAIGHINIQMKRNIPLRLSVSVFLCYIHRIMLKSAFK</sequence>
<dbReference type="PANTHER" id="PTHR46641">
    <property type="entry name" value="FMRFAMIDE RECEPTOR-RELATED"/>
    <property type="match status" value="1"/>
</dbReference>